<evidence type="ECO:0000256" key="3">
    <source>
        <dbReference type="ARBA" id="ARBA00022777"/>
    </source>
</evidence>
<name>A0A6J4RG47_9ACTN</name>
<gene>
    <name evidence="10" type="ORF">AVDCRST_MAG02-3179</name>
</gene>
<dbReference type="PANTHER" id="PTHR43435:SF4">
    <property type="entry name" value="FGGY CARBOHYDRATE KINASE DOMAIN-CONTAINING PROTEIN"/>
    <property type="match status" value="1"/>
</dbReference>
<dbReference type="GO" id="GO:0008741">
    <property type="term" value="F:ribulokinase activity"/>
    <property type="evidence" value="ECO:0007669"/>
    <property type="project" value="InterPro"/>
</dbReference>
<evidence type="ECO:0000256" key="6">
    <source>
        <dbReference type="ARBA" id="ARBA00023277"/>
    </source>
</evidence>
<dbReference type="Pfam" id="PF02782">
    <property type="entry name" value="FGGY_C"/>
    <property type="match status" value="1"/>
</dbReference>
<sequence>MSEGPYVLGIDYGTEGVRVGIFDLEGTPVVFAGETYSLMHPYSGWAEQDPDEWWGCLVKATRRALGEGNVSPEEIAGLSVDATTCTVVALDRQDRVLRPAIMWMDVRAVDQALRVQETEDPALKYNGFARVSAEWMPSKALWLKEREPDTYENAERICECLDWVTHRLTGEWTASINTASFRWYYDRNEGGFPQSLYGALGLDDLLDKFPQQVLDMGTVVGGLRKGAAEELGLPAGIPVAEGGGDAFVALVGLNVLQPRKMALITGSSHVMVGQAAEPKYGAGLFGAYTDGIVPGQYSVEGGQASTGSVVKWFKDNFAKRAGAEAGRRGVDAYEVLGEMAAEIPPGSEGLMVLDYWQGNRTPHTDPEARGMMWGLSLRHEEGHVFRAILEGICYGTEHILRTMRENGFEPREGVVCGGPTKSDLWMQMHADVSNLPISFTRVPEAPTLGSAILGAVGAGLYPDIQTAAGEMVHVESQIEPDPTAHEAYKFYVDKYVETYPRMRELMHEVSHHEASQDRERPLAHG</sequence>
<evidence type="ECO:0000313" key="10">
    <source>
        <dbReference type="EMBL" id="CAA9466639.1"/>
    </source>
</evidence>
<dbReference type="InterPro" id="IPR018484">
    <property type="entry name" value="FGGY_N"/>
</dbReference>
<dbReference type="Gene3D" id="3.30.420.40">
    <property type="match status" value="2"/>
</dbReference>
<organism evidence="10">
    <name type="scientific">uncultured Rubrobacteraceae bacterium</name>
    <dbReference type="NCBI Taxonomy" id="349277"/>
    <lineage>
        <taxon>Bacteria</taxon>
        <taxon>Bacillati</taxon>
        <taxon>Actinomycetota</taxon>
        <taxon>Rubrobacteria</taxon>
        <taxon>Rubrobacterales</taxon>
        <taxon>Rubrobacteraceae</taxon>
        <taxon>environmental samples</taxon>
    </lineage>
</organism>
<keyword evidence="4" id="KW-0067">ATP-binding</keyword>
<dbReference type="InterPro" id="IPR000577">
    <property type="entry name" value="Carb_kinase_FGGY"/>
</dbReference>
<protein>
    <submittedName>
        <fullName evidence="10">Carbohydrate kinase, FGGY family</fullName>
    </submittedName>
</protein>
<dbReference type="InterPro" id="IPR005929">
    <property type="entry name" value="Ribulokinase"/>
</dbReference>
<proteinExistence type="inferred from homology"/>
<evidence type="ECO:0000256" key="2">
    <source>
        <dbReference type="ARBA" id="ARBA00022741"/>
    </source>
</evidence>
<dbReference type="CDD" id="cd07781">
    <property type="entry name" value="ASKHA_NBD_FGGY_L-RBK"/>
    <property type="match status" value="1"/>
</dbReference>
<comment type="similarity">
    <text evidence="7">Belongs to the FGGY kinase family.</text>
</comment>
<keyword evidence="5" id="KW-0054">Arabinose catabolism</keyword>
<dbReference type="InterPro" id="IPR043129">
    <property type="entry name" value="ATPase_NBD"/>
</dbReference>
<dbReference type="GO" id="GO:0019569">
    <property type="term" value="P:L-arabinose catabolic process to D-xylulose 5-phosphate"/>
    <property type="evidence" value="ECO:0007669"/>
    <property type="project" value="InterPro"/>
</dbReference>
<evidence type="ECO:0000259" key="8">
    <source>
        <dbReference type="Pfam" id="PF00370"/>
    </source>
</evidence>
<accession>A0A6J4RG47</accession>
<dbReference type="InterPro" id="IPR018485">
    <property type="entry name" value="FGGY_C"/>
</dbReference>
<feature type="domain" description="Carbohydrate kinase FGGY N-terminal" evidence="8">
    <location>
        <begin position="6"/>
        <end position="252"/>
    </location>
</feature>
<evidence type="ECO:0000256" key="7">
    <source>
        <dbReference type="RuleBase" id="RU003733"/>
    </source>
</evidence>
<dbReference type="PIRSF" id="PIRSF000538">
    <property type="entry name" value="GlpK"/>
    <property type="match status" value="1"/>
</dbReference>
<keyword evidence="1 7" id="KW-0808">Transferase</keyword>
<dbReference type="AlphaFoldDB" id="A0A6J4RG47"/>
<dbReference type="PROSITE" id="PS00445">
    <property type="entry name" value="FGGY_KINASES_2"/>
    <property type="match status" value="1"/>
</dbReference>
<dbReference type="InterPro" id="IPR018483">
    <property type="entry name" value="Carb_kinase_FGGY_CS"/>
</dbReference>
<dbReference type="Pfam" id="PF00370">
    <property type="entry name" value="FGGY_N"/>
    <property type="match status" value="1"/>
</dbReference>
<keyword evidence="3 7" id="KW-0418">Kinase</keyword>
<feature type="domain" description="Carbohydrate kinase FGGY C-terminal" evidence="9">
    <location>
        <begin position="262"/>
        <end position="457"/>
    </location>
</feature>
<dbReference type="GO" id="GO:0019150">
    <property type="term" value="F:D-ribulokinase activity"/>
    <property type="evidence" value="ECO:0007669"/>
    <property type="project" value="TreeGrafter"/>
</dbReference>
<dbReference type="EMBL" id="CADCVH010000097">
    <property type="protein sequence ID" value="CAA9466639.1"/>
    <property type="molecule type" value="Genomic_DNA"/>
</dbReference>
<dbReference type="GO" id="GO:0005737">
    <property type="term" value="C:cytoplasm"/>
    <property type="evidence" value="ECO:0007669"/>
    <property type="project" value="TreeGrafter"/>
</dbReference>
<reference evidence="10" key="1">
    <citation type="submission" date="2020-02" db="EMBL/GenBank/DDBJ databases">
        <authorList>
            <person name="Meier V. D."/>
        </authorList>
    </citation>
    <scope>NUCLEOTIDE SEQUENCE</scope>
    <source>
        <strain evidence="10">AVDCRST_MAG02</strain>
    </source>
</reference>
<evidence type="ECO:0000256" key="4">
    <source>
        <dbReference type="ARBA" id="ARBA00022840"/>
    </source>
</evidence>
<keyword evidence="6" id="KW-0119">Carbohydrate metabolism</keyword>
<dbReference type="SUPFAM" id="SSF53067">
    <property type="entry name" value="Actin-like ATPase domain"/>
    <property type="match status" value="2"/>
</dbReference>
<evidence type="ECO:0000259" key="9">
    <source>
        <dbReference type="Pfam" id="PF02782"/>
    </source>
</evidence>
<evidence type="ECO:0000256" key="1">
    <source>
        <dbReference type="ARBA" id="ARBA00022679"/>
    </source>
</evidence>
<dbReference type="PANTHER" id="PTHR43435">
    <property type="entry name" value="RIBULOKINASE"/>
    <property type="match status" value="1"/>
</dbReference>
<evidence type="ECO:0000256" key="5">
    <source>
        <dbReference type="ARBA" id="ARBA00022935"/>
    </source>
</evidence>
<dbReference type="GO" id="GO:0005524">
    <property type="term" value="F:ATP binding"/>
    <property type="evidence" value="ECO:0007669"/>
    <property type="project" value="UniProtKB-KW"/>
</dbReference>
<keyword evidence="2" id="KW-0547">Nucleotide-binding</keyword>